<evidence type="ECO:0008006" key="4">
    <source>
        <dbReference type="Google" id="ProtNLM"/>
    </source>
</evidence>
<dbReference type="AlphaFoldDB" id="A0A6N6N1U2"/>
<proteinExistence type="predicted"/>
<comment type="caution">
    <text evidence="2">The sequence shown here is derived from an EMBL/GenBank/DDBJ whole genome shotgun (WGS) entry which is preliminary data.</text>
</comment>
<evidence type="ECO:0000313" key="3">
    <source>
        <dbReference type="Proteomes" id="UP000438699"/>
    </source>
</evidence>
<keyword evidence="1" id="KW-0472">Membrane</keyword>
<organism evidence="2 3">
    <name type="scientific">Pseudodesulfovibrio senegalensis</name>
    <dbReference type="NCBI Taxonomy" id="1721087"/>
    <lineage>
        <taxon>Bacteria</taxon>
        <taxon>Pseudomonadati</taxon>
        <taxon>Thermodesulfobacteriota</taxon>
        <taxon>Desulfovibrionia</taxon>
        <taxon>Desulfovibrionales</taxon>
        <taxon>Desulfovibrionaceae</taxon>
    </lineage>
</organism>
<name>A0A6N6N1U2_9BACT</name>
<keyword evidence="3" id="KW-1185">Reference proteome</keyword>
<protein>
    <recommendedName>
        <fullName evidence="4">Permease</fullName>
    </recommendedName>
</protein>
<keyword evidence="1" id="KW-1133">Transmembrane helix</keyword>
<accession>A0A6N6N1U2</accession>
<evidence type="ECO:0000256" key="1">
    <source>
        <dbReference type="SAM" id="Phobius"/>
    </source>
</evidence>
<evidence type="ECO:0000313" key="2">
    <source>
        <dbReference type="EMBL" id="KAB1441500.1"/>
    </source>
</evidence>
<dbReference type="RefSeq" id="WP_151151243.1">
    <property type="nucleotide sequence ID" value="NZ_WAIE01000004.1"/>
</dbReference>
<feature type="transmembrane region" description="Helical" evidence="1">
    <location>
        <begin position="84"/>
        <end position="103"/>
    </location>
</feature>
<dbReference type="OrthoDB" id="5459330at2"/>
<feature type="transmembrane region" description="Helical" evidence="1">
    <location>
        <begin position="53"/>
        <end position="72"/>
    </location>
</feature>
<gene>
    <name evidence="2" type="ORF">F8A88_11205</name>
</gene>
<dbReference type="Proteomes" id="UP000438699">
    <property type="component" value="Unassembled WGS sequence"/>
</dbReference>
<keyword evidence="1" id="KW-0812">Transmembrane</keyword>
<feature type="transmembrane region" description="Helical" evidence="1">
    <location>
        <begin position="136"/>
        <end position="163"/>
    </location>
</feature>
<sequence length="178" mass="19806">MNILSSMPKWLRGWLFPLGVCVLYGIVMAVDPEAARRGMHMSGTLFRQVGRPIFMALGIMVLLNRFLSPVMISRFMGKSSGAWGMFLSTTAGVLSMGPIYAWYPLFKALRDKGASAFHVANFMSCRAIKPVFFPVIVAYFGVRFSVLFVLANLLGAWLVAWVVNMACAGRWEPPQETE</sequence>
<dbReference type="EMBL" id="WAIE01000004">
    <property type="protein sequence ID" value="KAB1441500.1"/>
    <property type="molecule type" value="Genomic_DNA"/>
</dbReference>
<reference evidence="2 3" key="1">
    <citation type="journal article" date="2017" name="Int. J. Syst. Evol. Microbiol.">
        <title>Desulfovibrio senegalensis sp. nov., a mesophilic sulfate reducer isolated from marine sediment.</title>
        <authorList>
            <person name="Thioye A."/>
            <person name="Gam Z.B.A."/>
            <person name="Mbengue M."/>
            <person name="Cayol J.L."/>
            <person name="Joseph-Bartoli M."/>
            <person name="Toure-Kane C."/>
            <person name="Labat M."/>
        </authorList>
    </citation>
    <scope>NUCLEOTIDE SEQUENCE [LARGE SCALE GENOMIC DNA]</scope>
    <source>
        <strain evidence="2 3">DSM 101509</strain>
    </source>
</reference>